<evidence type="ECO:0000256" key="1">
    <source>
        <dbReference type="SAM" id="MobiDB-lite"/>
    </source>
</evidence>
<name>A0A9X3HHD6_MEDGN</name>
<dbReference type="Proteomes" id="UP001148455">
    <property type="component" value="Unassembled WGS sequence"/>
</dbReference>
<accession>A0A9X3HHD6</accession>
<evidence type="ECO:0000313" key="2">
    <source>
        <dbReference type="EMBL" id="MCZ7693095.1"/>
    </source>
</evidence>
<gene>
    <name evidence="2" type="ORF">O8D18_03415</name>
</gene>
<comment type="caution">
    <text evidence="2">The sequence shown here is derived from an EMBL/GenBank/DDBJ whole genome shotgun (WGS) entry which is preliminary data.</text>
</comment>
<protein>
    <submittedName>
        <fullName evidence="2">Uncharacterized protein</fullName>
    </submittedName>
</protein>
<dbReference type="RefSeq" id="WP_269762447.1">
    <property type="nucleotide sequence ID" value="NZ_JAPZEC010000002.1"/>
</dbReference>
<proteinExistence type="predicted"/>
<feature type="compositionally biased region" description="Low complexity" evidence="1">
    <location>
        <begin position="130"/>
        <end position="141"/>
    </location>
</feature>
<feature type="region of interest" description="Disordered" evidence="1">
    <location>
        <begin position="130"/>
        <end position="164"/>
    </location>
</feature>
<organism evidence="2 3">
    <name type="scientific">Mediterraneibacter gnavus</name>
    <name type="common">Ruminococcus gnavus</name>
    <dbReference type="NCBI Taxonomy" id="33038"/>
    <lineage>
        <taxon>Bacteria</taxon>
        <taxon>Bacillati</taxon>
        <taxon>Bacillota</taxon>
        <taxon>Clostridia</taxon>
        <taxon>Lachnospirales</taxon>
        <taxon>Lachnospiraceae</taxon>
        <taxon>Mediterraneibacter</taxon>
    </lineage>
</organism>
<sequence length="164" mass="18938">MQFCYTELTGKLPDGQIINPALILTNKEAIELTNRFKNCPYVMPFLEQFLPNCNGILWMEIIAVGLYISYETLSFSELKRIAISTIGNFYYEIKGINVPIYVKVAQKDRLYFAIPLCEDGEKFLQKQDQFQGESSFEQEQSIKSFEEEIPNFDSGKDDGNDTWL</sequence>
<feature type="compositionally biased region" description="Basic and acidic residues" evidence="1">
    <location>
        <begin position="154"/>
        <end position="164"/>
    </location>
</feature>
<dbReference type="AlphaFoldDB" id="A0A9X3HHD6"/>
<reference evidence="2" key="1">
    <citation type="submission" date="2022-12" db="EMBL/GenBank/DDBJ databases">
        <title>Genome of R. gnavus strain RSHDN_123.</title>
        <authorList>
            <person name="Abdugheni R."/>
        </authorList>
    </citation>
    <scope>NUCLEOTIDE SEQUENCE</scope>
    <source>
        <strain evidence="2">RSHDN_123</strain>
    </source>
</reference>
<dbReference type="EMBL" id="JAPZED010000002">
    <property type="protein sequence ID" value="MCZ7693095.1"/>
    <property type="molecule type" value="Genomic_DNA"/>
</dbReference>
<evidence type="ECO:0000313" key="3">
    <source>
        <dbReference type="Proteomes" id="UP001148455"/>
    </source>
</evidence>